<dbReference type="AlphaFoldDB" id="A0AB35YUW0"/>
<dbReference type="Pfam" id="PF19765">
    <property type="entry name" value="DUF6252"/>
    <property type="match status" value="2"/>
</dbReference>
<dbReference type="Proteomes" id="UP001388259">
    <property type="component" value="Unassembled WGS sequence"/>
</dbReference>
<dbReference type="EMBL" id="JAZBJM010000003">
    <property type="protein sequence ID" value="MEM0518002.1"/>
    <property type="molecule type" value="Genomic_DNA"/>
</dbReference>
<dbReference type="InterPro" id="IPR046219">
    <property type="entry name" value="DUF6252"/>
</dbReference>
<dbReference type="RefSeq" id="WP_342687057.1">
    <property type="nucleotide sequence ID" value="NZ_JAZBJM010000003.1"/>
</dbReference>
<accession>A0AB35YUW0</accession>
<dbReference type="PROSITE" id="PS51257">
    <property type="entry name" value="PROKAR_LIPOPROTEIN"/>
    <property type="match status" value="1"/>
</dbReference>
<sequence length="264" mass="28268">MKKLLFLLVATISLISCEDTKTNTVALQAKVDNTLYISTEASADANPNGTVTILGLSRDESIKIHLSRLAEGNFNFQEGSRNYAIYTDMGGNMYTTNQDSDGVVTISELNETNKTLSGTFKFNAFLPGIDTVFVSKGVLYDVPYIGVNIDDPNNAGTFSAKVNGVLFTPVAVSSRSSDNAIITSASTDNAIMMISVPTDVEPGEYSLPRAGFTARYQGVNGLETTASGSVQILEHNVAAQTIKAAFSFVTDMSEITEGQFNVSY</sequence>
<organism evidence="1 3">
    <name type="scientific">Aequorivita flava</name>
    <dbReference type="NCBI Taxonomy" id="3114371"/>
    <lineage>
        <taxon>Bacteria</taxon>
        <taxon>Pseudomonadati</taxon>
        <taxon>Bacteroidota</taxon>
        <taxon>Flavobacteriia</taxon>
        <taxon>Flavobacteriales</taxon>
        <taxon>Flavobacteriaceae</taxon>
        <taxon>Aequorivita</taxon>
    </lineage>
</organism>
<comment type="caution">
    <text evidence="1">The sequence shown here is derived from an EMBL/GenBank/DDBJ whole genome shotgun (WGS) entry which is preliminary data.</text>
</comment>
<keyword evidence="4" id="KW-1185">Reference proteome</keyword>
<name>A0AB35YUW0_9FLAO</name>
<protein>
    <submittedName>
        <fullName evidence="1">DUF6252 family protein</fullName>
    </submittedName>
</protein>
<dbReference type="Proteomes" id="UP001390963">
    <property type="component" value="Unassembled WGS sequence"/>
</dbReference>
<proteinExistence type="predicted"/>
<evidence type="ECO:0000313" key="1">
    <source>
        <dbReference type="EMBL" id="MEM0518002.1"/>
    </source>
</evidence>
<evidence type="ECO:0000313" key="3">
    <source>
        <dbReference type="Proteomes" id="UP001388259"/>
    </source>
</evidence>
<evidence type="ECO:0000313" key="4">
    <source>
        <dbReference type="Proteomes" id="UP001390963"/>
    </source>
</evidence>
<evidence type="ECO:0000313" key="2">
    <source>
        <dbReference type="EMBL" id="MEM0573066.1"/>
    </source>
</evidence>
<dbReference type="EMBL" id="JBANCF010000003">
    <property type="protein sequence ID" value="MEM0573066.1"/>
    <property type="molecule type" value="Genomic_DNA"/>
</dbReference>
<reference evidence="1 4" key="1">
    <citation type="submission" date="2024-01" db="EMBL/GenBank/DDBJ databases">
        <title>Aequorivita flavus sp. nov., isolated from deep-sea sediment.</title>
        <authorList>
            <person name="Chen X."/>
        </authorList>
    </citation>
    <scope>NUCLEOTIDE SEQUENCE</scope>
    <source>
        <strain evidence="1">MCCC 1A16923</strain>
        <strain evidence="2 4">MCCC 1A16935</strain>
    </source>
</reference>
<gene>
    <name evidence="2" type="ORF">VZD24_06040</name>
    <name evidence="1" type="ORF">VZD85_06530</name>
</gene>